<sequence length="247" mass="27394">MAQPSMAQRRRFQRLPPELANEIDRLSKILVEAARRALVTRLSLHRNTAAFAWALFRGELEDRYELVDDAFNIRYIISLRARNTANAVKFAAGGRFTAVNRKLNPCGRQRARLPVNASAGRRPHKCEFRRRAGHVPPWPFLRWDAVLAKCNSAAHALSSRSNARSIRAATGGRCLYRCGYRTHSAQNKCVPMPAPSTQKPPPNVQIVPSIAGNADLFGISNQFIGSAAGGAQCTPSDNDQKLIRLIE</sequence>
<reference evidence="1" key="2">
    <citation type="submission" date="2014-05" db="EMBL/GenBank/DDBJ databases">
        <title>The genome and life-stage specific transcriptomes of Globodera pallida elucidate key aspects of plant parasitism by a cyst nematode.</title>
        <authorList>
            <person name="Cotton J.A."/>
            <person name="Lilley C.J."/>
            <person name="Jones L.M."/>
            <person name="Kikuchi T."/>
            <person name="Reid A.J."/>
            <person name="Thorpe P."/>
            <person name="Tsai I.J."/>
            <person name="Beasley H."/>
            <person name="Blok V."/>
            <person name="Cock P.J.A."/>
            <person name="Van den Akker S.E."/>
            <person name="Holroyd N."/>
            <person name="Hunt M."/>
            <person name="Mantelin S."/>
            <person name="Naghra H."/>
            <person name="Pain A."/>
            <person name="Palomares-Rius J.E."/>
            <person name="Zarowiecki M."/>
            <person name="Berriman M."/>
            <person name="Jones J.T."/>
            <person name="Urwin P.E."/>
        </authorList>
    </citation>
    <scope>NUCLEOTIDE SEQUENCE [LARGE SCALE GENOMIC DNA]</scope>
    <source>
        <strain evidence="1">Lindley</strain>
    </source>
</reference>
<dbReference type="WBParaSite" id="GPLIN_000788200">
    <property type="protein sequence ID" value="GPLIN_000788200"/>
    <property type="gene ID" value="GPLIN_000788200"/>
</dbReference>
<reference evidence="1" key="1">
    <citation type="submission" date="2013-12" db="EMBL/GenBank/DDBJ databases">
        <authorList>
            <person name="Aslett M."/>
        </authorList>
    </citation>
    <scope>NUCLEOTIDE SEQUENCE [LARGE SCALE GENOMIC DNA]</scope>
    <source>
        <strain evidence="1">Lindley</strain>
    </source>
</reference>
<keyword evidence="1" id="KW-1185">Reference proteome</keyword>
<reference evidence="2" key="3">
    <citation type="submission" date="2016-06" db="UniProtKB">
        <authorList>
            <consortium name="WormBaseParasite"/>
        </authorList>
    </citation>
    <scope>IDENTIFICATION</scope>
</reference>
<proteinExistence type="predicted"/>
<evidence type="ECO:0000313" key="2">
    <source>
        <dbReference type="WBParaSite" id="GPLIN_000788200"/>
    </source>
</evidence>
<evidence type="ECO:0000313" key="1">
    <source>
        <dbReference type="Proteomes" id="UP000050741"/>
    </source>
</evidence>
<organism evidence="1 2">
    <name type="scientific">Globodera pallida</name>
    <name type="common">Potato cyst nematode worm</name>
    <name type="synonym">Heterodera pallida</name>
    <dbReference type="NCBI Taxonomy" id="36090"/>
    <lineage>
        <taxon>Eukaryota</taxon>
        <taxon>Metazoa</taxon>
        <taxon>Ecdysozoa</taxon>
        <taxon>Nematoda</taxon>
        <taxon>Chromadorea</taxon>
        <taxon>Rhabditida</taxon>
        <taxon>Tylenchina</taxon>
        <taxon>Tylenchomorpha</taxon>
        <taxon>Tylenchoidea</taxon>
        <taxon>Heteroderidae</taxon>
        <taxon>Heteroderinae</taxon>
        <taxon>Globodera</taxon>
    </lineage>
</organism>
<name>A0A183C4T8_GLOPA</name>
<protein>
    <submittedName>
        <fullName evidence="2">Baseplate_J domain-containing protein</fullName>
    </submittedName>
</protein>
<dbReference type="Proteomes" id="UP000050741">
    <property type="component" value="Unassembled WGS sequence"/>
</dbReference>
<accession>A0A183C4T8</accession>
<dbReference type="AlphaFoldDB" id="A0A183C4T8"/>